<comment type="caution">
    <text evidence="2">The sequence shown here is derived from an EMBL/GenBank/DDBJ whole genome shotgun (WGS) entry which is preliminary data.</text>
</comment>
<dbReference type="EMBL" id="ADZX01000786">
    <property type="protein sequence ID" value="EFK95404.1"/>
    <property type="molecule type" value="Genomic_DNA"/>
</dbReference>
<organism evidence="2">
    <name type="scientific">sediment metagenome</name>
    <dbReference type="NCBI Taxonomy" id="749907"/>
    <lineage>
        <taxon>unclassified sequences</taxon>
        <taxon>metagenomes</taxon>
        <taxon>ecological metagenomes</taxon>
    </lineage>
</organism>
<reference evidence="2" key="2">
    <citation type="journal article" date="2011" name="Microb. Ecol.">
        <title>Taxonomic and Functional Metagenomic Profiling of the Microbial Community in the Anoxic Sediment of a Sub-saline Shallow Lake (Laguna de Carrizo, Central Spain).</title>
        <authorList>
            <person name="Ferrer M."/>
            <person name="Guazzaroni M.E."/>
            <person name="Richter M."/>
            <person name="Garcia-Salamanca A."/>
            <person name="Yarza P."/>
            <person name="Suarez-Suarez A."/>
            <person name="Solano J."/>
            <person name="Alcaide M."/>
            <person name="van Dillewijn P."/>
            <person name="Molina-Henares M.A."/>
            <person name="Lopez-Cortes N."/>
            <person name="Al-Ramahi Y."/>
            <person name="Guerrero C."/>
            <person name="Acosta A."/>
            <person name="de Eugenio L.I."/>
            <person name="Martinez V."/>
            <person name="Marques S."/>
            <person name="Rojo F."/>
            <person name="Santero E."/>
            <person name="Genilloud O."/>
            <person name="Perez-Perez J."/>
            <person name="Rossello-Mora R."/>
            <person name="Ramos J.L."/>
        </authorList>
    </citation>
    <scope>NUCLEOTIDE SEQUENCE</scope>
</reference>
<gene>
    <name evidence="2" type="ORF">LDC_2587</name>
</gene>
<keyword evidence="1" id="KW-0472">Membrane</keyword>
<evidence type="ECO:0000313" key="2">
    <source>
        <dbReference type="EMBL" id="EFK95404.1"/>
    </source>
</evidence>
<dbReference type="AlphaFoldDB" id="D9PM11"/>
<keyword evidence="1" id="KW-1133">Transmembrane helix</keyword>
<name>D9PM11_9ZZZZ</name>
<accession>D9PM11</accession>
<sequence length="71" mass="8492">MLLPVGYVKYKLYSHIIRKDWPLWKKAVIFIESPLVMINLLTFSFIPWLIAETQMMFGKLPKVTFYTPKTR</sequence>
<keyword evidence="1" id="KW-0812">Transmembrane</keyword>
<protein>
    <submittedName>
        <fullName evidence="2">Uncharacterized protein</fullName>
    </submittedName>
</protein>
<proteinExistence type="predicted"/>
<feature type="transmembrane region" description="Helical" evidence="1">
    <location>
        <begin position="27"/>
        <end position="50"/>
    </location>
</feature>
<reference evidence="2" key="1">
    <citation type="submission" date="2010-07" db="EMBL/GenBank/DDBJ databases">
        <authorList>
            <consortium name="CONSOLIDER consortium CSD2007-00005"/>
            <person name="Guazzaroni M.-E."/>
            <person name="Richter M."/>
            <person name="Garcia-Salamanca A."/>
            <person name="Yarza P."/>
            <person name="Ferrer M."/>
        </authorList>
    </citation>
    <scope>NUCLEOTIDE SEQUENCE</scope>
</reference>
<evidence type="ECO:0000256" key="1">
    <source>
        <dbReference type="SAM" id="Phobius"/>
    </source>
</evidence>